<evidence type="ECO:0000313" key="3">
    <source>
        <dbReference type="Proteomes" id="UP001189624"/>
    </source>
</evidence>
<sequence>MKPESLVIGGQPYGGEFVPGPCTHGLWELAMPEVVTLTARRGMPKAGLVTGDLRVSKVVPGGSLNAFLFLLIGVISQRLVMVKKKGEQAHLESTVQRIVNQSGPETQWFTLWRMLAAVAWLREITGAVAKASLHRAIVTAYGPEPGSASETMWDKLHRREGNNPNHQLRPLNNCSVIEEVGEQRQPGGEHSALEGRTRASSAGRSGSENVGLSNANVGENPMPRKPKGSSARFIHRGSPQS</sequence>
<organism evidence="2 3">
    <name type="scientific">Sphenostylis stenocarpa</name>
    <dbReference type="NCBI Taxonomy" id="92480"/>
    <lineage>
        <taxon>Eukaryota</taxon>
        <taxon>Viridiplantae</taxon>
        <taxon>Streptophyta</taxon>
        <taxon>Embryophyta</taxon>
        <taxon>Tracheophyta</taxon>
        <taxon>Spermatophyta</taxon>
        <taxon>Magnoliopsida</taxon>
        <taxon>eudicotyledons</taxon>
        <taxon>Gunneridae</taxon>
        <taxon>Pentapetalae</taxon>
        <taxon>rosids</taxon>
        <taxon>fabids</taxon>
        <taxon>Fabales</taxon>
        <taxon>Fabaceae</taxon>
        <taxon>Papilionoideae</taxon>
        <taxon>50 kb inversion clade</taxon>
        <taxon>NPAAA clade</taxon>
        <taxon>indigoferoid/millettioid clade</taxon>
        <taxon>Phaseoleae</taxon>
        <taxon>Sphenostylis</taxon>
    </lineage>
</organism>
<feature type="compositionally biased region" description="Polar residues" evidence="1">
    <location>
        <begin position="208"/>
        <end position="217"/>
    </location>
</feature>
<reference evidence="2" key="1">
    <citation type="submission" date="2023-10" db="EMBL/GenBank/DDBJ databases">
        <authorList>
            <person name="Domelevo Entfellner J.-B."/>
        </authorList>
    </citation>
    <scope>NUCLEOTIDE SEQUENCE</scope>
</reference>
<dbReference type="EMBL" id="OY731408">
    <property type="protein sequence ID" value="CAJ1978098.1"/>
    <property type="molecule type" value="Genomic_DNA"/>
</dbReference>
<feature type="non-terminal residue" evidence="2">
    <location>
        <position position="241"/>
    </location>
</feature>
<keyword evidence="3" id="KW-1185">Reference proteome</keyword>
<feature type="region of interest" description="Disordered" evidence="1">
    <location>
        <begin position="182"/>
        <end position="241"/>
    </location>
</feature>
<protein>
    <submittedName>
        <fullName evidence="2">Uncharacterized protein</fullName>
    </submittedName>
</protein>
<dbReference type="Proteomes" id="UP001189624">
    <property type="component" value="Chromosome 11"/>
</dbReference>
<dbReference type="AlphaFoldDB" id="A0AA86W3X6"/>
<name>A0AA86W3X6_9FABA</name>
<evidence type="ECO:0000256" key="1">
    <source>
        <dbReference type="SAM" id="MobiDB-lite"/>
    </source>
</evidence>
<gene>
    <name evidence="2" type="ORF">AYBTSS11_LOCUS30277</name>
</gene>
<dbReference type="Gramene" id="rna-AYBTSS11_LOCUS30277">
    <property type="protein sequence ID" value="CAJ1978098.1"/>
    <property type="gene ID" value="gene-AYBTSS11_LOCUS30277"/>
</dbReference>
<accession>A0AA86W3X6</accession>
<proteinExistence type="predicted"/>
<evidence type="ECO:0000313" key="2">
    <source>
        <dbReference type="EMBL" id="CAJ1978098.1"/>
    </source>
</evidence>
<feature type="compositionally biased region" description="Low complexity" evidence="1">
    <location>
        <begin position="198"/>
        <end position="207"/>
    </location>
</feature>